<organism evidence="1 2">
    <name type="scientific">Caerostris darwini</name>
    <dbReference type="NCBI Taxonomy" id="1538125"/>
    <lineage>
        <taxon>Eukaryota</taxon>
        <taxon>Metazoa</taxon>
        <taxon>Ecdysozoa</taxon>
        <taxon>Arthropoda</taxon>
        <taxon>Chelicerata</taxon>
        <taxon>Arachnida</taxon>
        <taxon>Araneae</taxon>
        <taxon>Araneomorphae</taxon>
        <taxon>Entelegynae</taxon>
        <taxon>Araneoidea</taxon>
        <taxon>Araneidae</taxon>
        <taxon>Caerostris</taxon>
    </lineage>
</organism>
<name>A0AAV4QV07_9ARAC</name>
<evidence type="ECO:0000313" key="2">
    <source>
        <dbReference type="Proteomes" id="UP001054837"/>
    </source>
</evidence>
<sequence>MYIIAFTHYLNNNQHNRNPTILIFIHSSNFLKSFSAHLIKNIRIETNLLSSLIMALLTNGHWAVLDNGGCDTPRAVTCGRGQSCYVDTLRITADLSCRDY</sequence>
<dbReference type="AlphaFoldDB" id="A0AAV4QV07"/>
<proteinExistence type="predicted"/>
<protein>
    <submittedName>
        <fullName evidence="1">Uncharacterized protein</fullName>
    </submittedName>
</protein>
<evidence type="ECO:0000313" key="1">
    <source>
        <dbReference type="EMBL" id="GIY13305.1"/>
    </source>
</evidence>
<dbReference type="Proteomes" id="UP001054837">
    <property type="component" value="Unassembled WGS sequence"/>
</dbReference>
<reference evidence="1 2" key="1">
    <citation type="submission" date="2021-06" db="EMBL/GenBank/DDBJ databases">
        <title>Caerostris darwini draft genome.</title>
        <authorList>
            <person name="Kono N."/>
            <person name="Arakawa K."/>
        </authorList>
    </citation>
    <scope>NUCLEOTIDE SEQUENCE [LARGE SCALE GENOMIC DNA]</scope>
</reference>
<comment type="caution">
    <text evidence="1">The sequence shown here is derived from an EMBL/GenBank/DDBJ whole genome shotgun (WGS) entry which is preliminary data.</text>
</comment>
<accession>A0AAV4QV07</accession>
<keyword evidence="2" id="KW-1185">Reference proteome</keyword>
<gene>
    <name evidence="1" type="ORF">CDAR_66981</name>
</gene>
<dbReference type="EMBL" id="BPLQ01005209">
    <property type="protein sequence ID" value="GIY13305.1"/>
    <property type="molecule type" value="Genomic_DNA"/>
</dbReference>